<gene>
    <name evidence="7" type="ORF">QYE76_038935</name>
</gene>
<evidence type="ECO:0000256" key="3">
    <source>
        <dbReference type="ARBA" id="ARBA00022833"/>
    </source>
</evidence>
<keyword evidence="8" id="KW-1185">Reference proteome</keyword>
<dbReference type="PANTHER" id="PTHR14493:SF146">
    <property type="entry name" value="OS07G0668600 PROTEIN"/>
    <property type="match status" value="1"/>
</dbReference>
<evidence type="ECO:0000256" key="4">
    <source>
        <dbReference type="ARBA" id="ARBA00023125"/>
    </source>
</evidence>
<keyword evidence="3 5" id="KW-0862">Zinc</keyword>
<keyword evidence="2 5" id="KW-0863">Zinc-finger</keyword>
<protein>
    <recommendedName>
        <fullName evidence="6">C3H1-type domain-containing protein</fullName>
    </recommendedName>
</protein>
<evidence type="ECO:0000256" key="1">
    <source>
        <dbReference type="ARBA" id="ARBA00022723"/>
    </source>
</evidence>
<dbReference type="GO" id="GO:0008270">
    <property type="term" value="F:zinc ion binding"/>
    <property type="evidence" value="ECO:0007669"/>
    <property type="project" value="UniProtKB-KW"/>
</dbReference>
<dbReference type="AlphaFoldDB" id="A0AAD8T9V0"/>
<dbReference type="Gene3D" id="3.30.1370.210">
    <property type="match status" value="1"/>
</dbReference>
<proteinExistence type="predicted"/>
<dbReference type="PROSITE" id="PS50103">
    <property type="entry name" value="ZF_C3H1"/>
    <property type="match status" value="1"/>
</dbReference>
<dbReference type="Pfam" id="PF25512">
    <property type="entry name" value="zf-CCCH_AtC3H23"/>
    <property type="match status" value="1"/>
</dbReference>
<evidence type="ECO:0000256" key="2">
    <source>
        <dbReference type="ARBA" id="ARBA00022771"/>
    </source>
</evidence>
<feature type="domain" description="C3H1-type" evidence="6">
    <location>
        <begin position="85"/>
        <end position="115"/>
    </location>
</feature>
<evidence type="ECO:0000259" key="6">
    <source>
        <dbReference type="PROSITE" id="PS50103"/>
    </source>
</evidence>
<dbReference type="PANTHER" id="PTHR14493">
    <property type="entry name" value="UNKEMPT FAMILY MEMBER"/>
    <property type="match status" value="1"/>
</dbReference>
<feature type="zinc finger region" description="C3H1-type" evidence="5">
    <location>
        <begin position="85"/>
        <end position="115"/>
    </location>
</feature>
<dbReference type="EMBL" id="JAUUTY010000002">
    <property type="protein sequence ID" value="KAK1678087.1"/>
    <property type="molecule type" value="Genomic_DNA"/>
</dbReference>
<sequence>MDVADIHTLQLPLKGNGAFGCMAAGDQAVPAHGGSRQPWASMPEEFWLYIYKVQLCPRPSNHDWTRCPYAHNGERARRRDPRIYRYIAAPCLQYRGQQPPSCRHGLRCRYAHGVYEMWLHPSRFRTQMCLARTRTRCPRQICFFAHSAAELRGDEHIAAAELRGSVYIAVTGVSLPMVPSLPLSPPRIQKPPVYAPPASPPPAAVSRDQSFDDQDMASRLRLLSLYSAFEADTLFSSTAIAAATMATAAPAAATEPTTVDGGGEGVKCGRCVEEEDSMLNDYQYPHIDLIIDLVS</sequence>
<dbReference type="Proteomes" id="UP001231189">
    <property type="component" value="Unassembled WGS sequence"/>
</dbReference>
<dbReference type="InterPro" id="IPR000571">
    <property type="entry name" value="Znf_CCCH"/>
</dbReference>
<keyword evidence="1 5" id="KW-0479">Metal-binding</keyword>
<accession>A0AAD8T9V0</accession>
<dbReference type="GO" id="GO:0003677">
    <property type="term" value="F:DNA binding"/>
    <property type="evidence" value="ECO:0007669"/>
    <property type="project" value="UniProtKB-KW"/>
</dbReference>
<organism evidence="7 8">
    <name type="scientific">Lolium multiflorum</name>
    <name type="common">Italian ryegrass</name>
    <name type="synonym">Lolium perenne subsp. multiflorum</name>
    <dbReference type="NCBI Taxonomy" id="4521"/>
    <lineage>
        <taxon>Eukaryota</taxon>
        <taxon>Viridiplantae</taxon>
        <taxon>Streptophyta</taxon>
        <taxon>Embryophyta</taxon>
        <taxon>Tracheophyta</taxon>
        <taxon>Spermatophyta</taxon>
        <taxon>Magnoliopsida</taxon>
        <taxon>Liliopsida</taxon>
        <taxon>Poales</taxon>
        <taxon>Poaceae</taxon>
        <taxon>BOP clade</taxon>
        <taxon>Pooideae</taxon>
        <taxon>Poodae</taxon>
        <taxon>Poeae</taxon>
        <taxon>Poeae Chloroplast Group 2 (Poeae type)</taxon>
        <taxon>Loliodinae</taxon>
        <taxon>Loliinae</taxon>
        <taxon>Lolium</taxon>
    </lineage>
</organism>
<reference evidence="7" key="1">
    <citation type="submission" date="2023-07" db="EMBL/GenBank/DDBJ databases">
        <title>A chromosome-level genome assembly of Lolium multiflorum.</title>
        <authorList>
            <person name="Chen Y."/>
            <person name="Copetti D."/>
            <person name="Kolliker R."/>
            <person name="Studer B."/>
        </authorList>
    </citation>
    <scope>NUCLEOTIDE SEQUENCE</scope>
    <source>
        <strain evidence="7">02402/16</strain>
        <tissue evidence="7">Leaf</tissue>
    </source>
</reference>
<name>A0AAD8T9V0_LOLMU</name>
<evidence type="ECO:0000313" key="7">
    <source>
        <dbReference type="EMBL" id="KAK1678087.1"/>
    </source>
</evidence>
<evidence type="ECO:0000256" key="5">
    <source>
        <dbReference type="PROSITE-ProRule" id="PRU00723"/>
    </source>
</evidence>
<keyword evidence="4" id="KW-0238">DNA-binding</keyword>
<dbReference type="InterPro" id="IPR057444">
    <property type="entry name" value="Znf-CCCH_AtC3H23-like"/>
</dbReference>
<dbReference type="InterPro" id="IPR045234">
    <property type="entry name" value="Unkempt-like"/>
</dbReference>
<comment type="caution">
    <text evidence="7">The sequence shown here is derived from an EMBL/GenBank/DDBJ whole genome shotgun (WGS) entry which is preliminary data.</text>
</comment>
<evidence type="ECO:0000313" key="8">
    <source>
        <dbReference type="Proteomes" id="UP001231189"/>
    </source>
</evidence>